<keyword evidence="4" id="KW-1133">Transmembrane helix</keyword>
<dbReference type="PANTHER" id="PTHR45694:SF18">
    <property type="entry name" value="GLUTAREDOXIN-1-RELATED"/>
    <property type="match status" value="1"/>
</dbReference>
<evidence type="ECO:0000256" key="1">
    <source>
        <dbReference type="ARBA" id="ARBA00023157"/>
    </source>
</evidence>
<organism evidence="7">
    <name type="scientific">Eutreptiella gymnastica</name>
    <dbReference type="NCBI Taxonomy" id="73025"/>
    <lineage>
        <taxon>Eukaryota</taxon>
        <taxon>Discoba</taxon>
        <taxon>Euglenozoa</taxon>
        <taxon>Euglenida</taxon>
        <taxon>Spirocuta</taxon>
        <taxon>Euglenophyceae</taxon>
        <taxon>Eutreptiales</taxon>
        <taxon>Eutreptiaceae</taxon>
        <taxon>Eutreptiella</taxon>
    </lineage>
</organism>
<dbReference type="GO" id="GO:0005737">
    <property type="term" value="C:cytoplasm"/>
    <property type="evidence" value="ECO:0007669"/>
    <property type="project" value="TreeGrafter"/>
</dbReference>
<name>A0A7S4LDG6_9EUGL</name>
<gene>
    <name evidence="7" type="ORF">EGYM00163_LOCUS33307</name>
</gene>
<reference evidence="7" key="1">
    <citation type="submission" date="2021-01" db="EMBL/GenBank/DDBJ databases">
        <authorList>
            <person name="Corre E."/>
            <person name="Pelletier E."/>
            <person name="Niang G."/>
            <person name="Scheremetjew M."/>
            <person name="Finn R."/>
            <person name="Kale V."/>
            <person name="Holt S."/>
            <person name="Cochrane G."/>
            <person name="Meng A."/>
            <person name="Brown T."/>
            <person name="Cohen L."/>
        </authorList>
    </citation>
    <scope>NUCLEOTIDE SEQUENCE</scope>
    <source>
        <strain evidence="7">CCMP1594</strain>
    </source>
</reference>
<dbReference type="PANTHER" id="PTHR45694">
    <property type="entry name" value="GLUTAREDOXIN 2"/>
    <property type="match status" value="1"/>
</dbReference>
<dbReference type="SUPFAM" id="SSF52833">
    <property type="entry name" value="Thioredoxin-like"/>
    <property type="match status" value="1"/>
</dbReference>
<evidence type="ECO:0000256" key="4">
    <source>
        <dbReference type="SAM" id="Phobius"/>
    </source>
</evidence>
<protein>
    <recommendedName>
        <fullName evidence="8">Glutaredoxin domain-containing protein</fullName>
    </recommendedName>
</protein>
<accession>A0A7S4LDG6</accession>
<feature type="compositionally biased region" description="Gly residues" evidence="3">
    <location>
        <begin position="306"/>
        <end position="319"/>
    </location>
</feature>
<evidence type="ECO:0000256" key="3">
    <source>
        <dbReference type="SAM" id="MobiDB-lite"/>
    </source>
</evidence>
<dbReference type="Pfam" id="PF14340">
    <property type="entry name" value="DUF4395"/>
    <property type="match status" value="1"/>
</dbReference>
<dbReference type="InterPro" id="IPR014025">
    <property type="entry name" value="Glutaredoxin_subgr"/>
</dbReference>
<dbReference type="PROSITE" id="PS00195">
    <property type="entry name" value="GLUTAREDOXIN_1"/>
    <property type="match status" value="1"/>
</dbReference>
<dbReference type="EMBL" id="HBJA01096216">
    <property type="protein sequence ID" value="CAE0822107.1"/>
    <property type="molecule type" value="Transcribed_RNA"/>
</dbReference>
<keyword evidence="1" id="KW-1015">Disulfide bond</keyword>
<feature type="transmembrane region" description="Helical" evidence="4">
    <location>
        <begin position="135"/>
        <end position="153"/>
    </location>
</feature>
<feature type="region of interest" description="Disordered" evidence="3">
    <location>
        <begin position="1"/>
        <end position="25"/>
    </location>
</feature>
<feature type="transmembrane region" description="Helical" evidence="4">
    <location>
        <begin position="63"/>
        <end position="79"/>
    </location>
</feature>
<keyword evidence="4" id="KW-0812">Transmembrane</keyword>
<dbReference type="GO" id="GO:0015038">
    <property type="term" value="F:glutathione disulfide oxidoreductase activity"/>
    <property type="evidence" value="ECO:0007669"/>
    <property type="project" value="TreeGrafter"/>
</dbReference>
<keyword evidence="4" id="KW-0472">Membrane</keyword>
<sequence>MSHVLVQTVEASRSPSPNPEDDLAQDSTRSIFWTKPWYALGSQIRGDTAGELFMNENAVRARAGLLHITAWVVFCLLLVNPNPQFLTYTLGPVVGWDMLTASLFGLTPLSPYGILGTLLAWRAPPVWRPAMPKRFAWSLGVAMVIICVLLGQFRQRYAAMAVNVVCIALTWMEASLGFCLGCWSWNKFIVPMFRKEKCTSCEIPSAKPVAVARVKEIREITAQYPLVVFSKTSCPHCQQVKSVLKRLGADPKIVELDKTEDEHGYASALLELTGQTTVPNVFIGGQSVAQSETALDFHDPDRRPGGGRATGPQAHGGGWPRLVPTRGCPAPAVLSDRVGISPQPSAPPDGHSVDRRSALLGVVVRVLPRWELAPGTLSALPLPPPRGHGPGGGCLVVVAFAADDARFLWRALQQRLPPVWLLTPALAPALRAQWPADLYVHQLSPDAVLLWEPGTQLEYWRL</sequence>
<dbReference type="InterPro" id="IPR011767">
    <property type="entry name" value="GLR_AS"/>
</dbReference>
<dbReference type="Pfam" id="PF00462">
    <property type="entry name" value="Glutaredoxin"/>
    <property type="match status" value="1"/>
</dbReference>
<evidence type="ECO:0000256" key="2">
    <source>
        <dbReference type="ARBA" id="ARBA00023284"/>
    </source>
</evidence>
<evidence type="ECO:0000259" key="5">
    <source>
        <dbReference type="Pfam" id="PF00462"/>
    </source>
</evidence>
<feature type="domain" description="Glutaredoxin" evidence="5">
    <location>
        <begin position="227"/>
        <end position="288"/>
    </location>
</feature>
<feature type="transmembrane region" description="Helical" evidence="4">
    <location>
        <begin position="99"/>
        <end position="123"/>
    </location>
</feature>
<evidence type="ECO:0000313" key="7">
    <source>
        <dbReference type="EMBL" id="CAE0822107.1"/>
    </source>
</evidence>
<dbReference type="PROSITE" id="PS51354">
    <property type="entry name" value="GLUTAREDOXIN_2"/>
    <property type="match status" value="1"/>
</dbReference>
<evidence type="ECO:0008006" key="8">
    <source>
        <dbReference type="Google" id="ProtNLM"/>
    </source>
</evidence>
<dbReference type="PRINTS" id="PR00160">
    <property type="entry name" value="GLUTAREDOXIN"/>
</dbReference>
<dbReference type="InterPro" id="IPR036249">
    <property type="entry name" value="Thioredoxin-like_sf"/>
</dbReference>
<dbReference type="InterPro" id="IPR025508">
    <property type="entry name" value="DUF4395"/>
</dbReference>
<proteinExistence type="predicted"/>
<evidence type="ECO:0000259" key="6">
    <source>
        <dbReference type="Pfam" id="PF14340"/>
    </source>
</evidence>
<keyword evidence="2" id="KW-0676">Redox-active center</keyword>
<dbReference type="CDD" id="cd03419">
    <property type="entry name" value="GRX_GRXh_1_2_like"/>
    <property type="match status" value="1"/>
</dbReference>
<dbReference type="Gene3D" id="3.40.30.10">
    <property type="entry name" value="Glutaredoxin"/>
    <property type="match status" value="1"/>
</dbReference>
<feature type="region of interest" description="Disordered" evidence="3">
    <location>
        <begin position="296"/>
        <end position="322"/>
    </location>
</feature>
<feature type="domain" description="DUF4395" evidence="6">
    <location>
        <begin position="54"/>
        <end position="185"/>
    </location>
</feature>
<dbReference type="AlphaFoldDB" id="A0A7S4LDG6"/>
<dbReference type="GO" id="GO:0034599">
    <property type="term" value="P:cellular response to oxidative stress"/>
    <property type="evidence" value="ECO:0007669"/>
    <property type="project" value="TreeGrafter"/>
</dbReference>
<dbReference type="InterPro" id="IPR002109">
    <property type="entry name" value="Glutaredoxin"/>
</dbReference>